<keyword evidence="3" id="KW-1185">Reference proteome</keyword>
<proteinExistence type="predicted"/>
<feature type="domain" description="DUF7379" evidence="1">
    <location>
        <begin position="170"/>
        <end position="249"/>
    </location>
</feature>
<gene>
    <name evidence="2" type="ORF">MKP09_14740</name>
</gene>
<dbReference type="RefSeq" id="WP_240830752.1">
    <property type="nucleotide sequence ID" value="NZ_JAKWBL010000003.1"/>
</dbReference>
<protein>
    <recommendedName>
        <fullName evidence="1">DUF7379 domain-containing protein</fullName>
    </recommendedName>
</protein>
<sequence>MAKNTSAPAVIKLHGHKQETRSIESALTDEYFVLEEAYAISTTRAEGEEKLVSLSEEDYVQLIFDDASTWFGNKNTLTEIFPQINFKNRSGEAPELPILVQPDDNSRGVASQVVLKFFRKFSKKAVNAGMVKIAETIQKRSLENRSGLYKIDENFELEKFKTINVNSPVLLFIHGTASSTKGSFAELKSGTIWPELQKTYKDNIIAFEHETLTKSPLLNVLELMQQLPKDCKVDIISHSRGGLVGDLIVRFAESNKGFLDASIDLLSEEKRSDDIRQIEALQKLSAIKK</sequence>
<organism evidence="2 3">
    <name type="scientific">Niabella ginsengisoli</name>
    <dbReference type="NCBI Taxonomy" id="522298"/>
    <lineage>
        <taxon>Bacteria</taxon>
        <taxon>Pseudomonadati</taxon>
        <taxon>Bacteroidota</taxon>
        <taxon>Chitinophagia</taxon>
        <taxon>Chitinophagales</taxon>
        <taxon>Chitinophagaceae</taxon>
        <taxon>Niabella</taxon>
    </lineage>
</organism>
<evidence type="ECO:0000313" key="2">
    <source>
        <dbReference type="EMBL" id="MCH5599074.1"/>
    </source>
</evidence>
<name>A0ABS9SLN7_9BACT</name>
<evidence type="ECO:0000313" key="3">
    <source>
        <dbReference type="Proteomes" id="UP001202248"/>
    </source>
</evidence>
<dbReference type="InterPro" id="IPR055803">
    <property type="entry name" value="DUF7379"/>
</dbReference>
<reference evidence="2 3" key="1">
    <citation type="submission" date="2022-02" db="EMBL/GenBank/DDBJ databases">
        <authorList>
            <person name="Min J."/>
        </authorList>
    </citation>
    <scope>NUCLEOTIDE SEQUENCE [LARGE SCALE GENOMIC DNA]</scope>
    <source>
        <strain evidence="2 3">GR10-1</strain>
    </source>
</reference>
<dbReference type="EMBL" id="JAKWBL010000003">
    <property type="protein sequence ID" value="MCH5599074.1"/>
    <property type="molecule type" value="Genomic_DNA"/>
</dbReference>
<accession>A0ABS9SLN7</accession>
<dbReference type="Pfam" id="PF24096">
    <property type="entry name" value="DUF7379"/>
    <property type="match status" value="1"/>
</dbReference>
<dbReference type="Proteomes" id="UP001202248">
    <property type="component" value="Unassembled WGS sequence"/>
</dbReference>
<comment type="caution">
    <text evidence="2">The sequence shown here is derived from an EMBL/GenBank/DDBJ whole genome shotgun (WGS) entry which is preliminary data.</text>
</comment>
<evidence type="ECO:0000259" key="1">
    <source>
        <dbReference type="Pfam" id="PF24096"/>
    </source>
</evidence>